<protein>
    <submittedName>
        <fullName evidence="1">5865_t:CDS:1</fullName>
    </submittedName>
</protein>
<proteinExistence type="predicted"/>
<comment type="caution">
    <text evidence="1">The sequence shown here is derived from an EMBL/GenBank/DDBJ whole genome shotgun (WGS) entry which is preliminary data.</text>
</comment>
<dbReference type="AlphaFoldDB" id="A0A9N8ZLN6"/>
<reference evidence="1" key="1">
    <citation type="submission" date="2021-06" db="EMBL/GenBank/DDBJ databases">
        <authorList>
            <person name="Kallberg Y."/>
            <person name="Tangrot J."/>
            <person name="Rosling A."/>
        </authorList>
    </citation>
    <scope>NUCLEOTIDE SEQUENCE</scope>
    <source>
        <strain evidence="1">87-6 pot B 2015</strain>
    </source>
</reference>
<name>A0A9N8ZLN6_FUNMO</name>
<evidence type="ECO:0000313" key="1">
    <source>
        <dbReference type="EMBL" id="CAG8499731.1"/>
    </source>
</evidence>
<accession>A0A9N8ZLN6</accession>
<organism evidence="1 2">
    <name type="scientific">Funneliformis mosseae</name>
    <name type="common">Endomycorrhizal fungus</name>
    <name type="synonym">Glomus mosseae</name>
    <dbReference type="NCBI Taxonomy" id="27381"/>
    <lineage>
        <taxon>Eukaryota</taxon>
        <taxon>Fungi</taxon>
        <taxon>Fungi incertae sedis</taxon>
        <taxon>Mucoromycota</taxon>
        <taxon>Glomeromycotina</taxon>
        <taxon>Glomeromycetes</taxon>
        <taxon>Glomerales</taxon>
        <taxon>Glomeraceae</taxon>
        <taxon>Funneliformis</taxon>
    </lineage>
</organism>
<dbReference type="EMBL" id="CAJVPP010000636">
    <property type="protein sequence ID" value="CAG8499731.1"/>
    <property type="molecule type" value="Genomic_DNA"/>
</dbReference>
<keyword evidence="2" id="KW-1185">Reference proteome</keyword>
<dbReference type="Proteomes" id="UP000789375">
    <property type="component" value="Unassembled WGS sequence"/>
</dbReference>
<sequence length="47" mass="5597">MFHRNTHRIFGVWENLDRSGRSIIVDVYASDPLPIFLTIHDQLKPKY</sequence>
<gene>
    <name evidence="1" type="ORF">FMOSSE_LOCUS3974</name>
</gene>
<evidence type="ECO:0000313" key="2">
    <source>
        <dbReference type="Proteomes" id="UP000789375"/>
    </source>
</evidence>